<dbReference type="AlphaFoldDB" id="A0A4V1N1S2"/>
<sequence length="279" mass="32316">MKNEYHNCKICSGNVSIINTTYNLGQCEKCNFIFCVTIFSQEEFIQVYNQLYNDQDALYKMHSVTQYNALKENKKINVGFNRSKLIKKHILNGKCNSVLEIGSGIGLIGAYIRQNNDKIFYKGIELDKEAFDKSQTLGLNTVNADFKEMANLTETYDVITLWEVIEHLQDLKLFLELAHQKLNVGGKIVLSTPNYNKIYNYPNRAKDQLFQNSPPIHLNFFTLQNIKNIFELNNFSDCKAVLKKWPYLEIKSISFYKDIFKSLIGKFQGTTIYFVATKK</sequence>
<dbReference type="PANTHER" id="PTHR43861:SF6">
    <property type="entry name" value="METHYLTRANSFERASE TYPE 11"/>
    <property type="match status" value="1"/>
</dbReference>
<dbReference type="GO" id="GO:0032259">
    <property type="term" value="P:methylation"/>
    <property type="evidence" value="ECO:0007669"/>
    <property type="project" value="UniProtKB-KW"/>
</dbReference>
<evidence type="ECO:0000313" key="2">
    <source>
        <dbReference type="Proteomes" id="UP000290283"/>
    </source>
</evidence>
<dbReference type="PANTHER" id="PTHR43861">
    <property type="entry name" value="TRANS-ACONITATE 2-METHYLTRANSFERASE-RELATED"/>
    <property type="match status" value="1"/>
</dbReference>
<dbReference type="CDD" id="cd02440">
    <property type="entry name" value="AdoMet_MTases"/>
    <property type="match status" value="1"/>
</dbReference>
<evidence type="ECO:0000313" key="1">
    <source>
        <dbReference type="EMBL" id="RXR17745.1"/>
    </source>
</evidence>
<dbReference type="Pfam" id="PF13489">
    <property type="entry name" value="Methyltransf_23"/>
    <property type="match status" value="1"/>
</dbReference>
<dbReference type="GO" id="GO:0008168">
    <property type="term" value="F:methyltransferase activity"/>
    <property type="evidence" value="ECO:0007669"/>
    <property type="project" value="UniProtKB-KW"/>
</dbReference>
<keyword evidence="2" id="KW-1185">Reference proteome</keyword>
<accession>A0A4V1N1S2</accession>
<dbReference type="InterPro" id="IPR029063">
    <property type="entry name" value="SAM-dependent_MTases_sf"/>
</dbReference>
<dbReference type="Proteomes" id="UP000290283">
    <property type="component" value="Unassembled WGS sequence"/>
</dbReference>
<comment type="caution">
    <text evidence="1">The sequence shown here is derived from an EMBL/GenBank/DDBJ whole genome shotgun (WGS) entry which is preliminary data.</text>
</comment>
<keyword evidence="1" id="KW-0489">Methyltransferase</keyword>
<dbReference type="RefSeq" id="WP_129436173.1">
    <property type="nucleotide sequence ID" value="NZ_SBKO01000004.1"/>
</dbReference>
<proteinExistence type="predicted"/>
<name>A0A4V1N1S2_9FLAO</name>
<keyword evidence="1" id="KW-0808">Transferase</keyword>
<reference evidence="2" key="1">
    <citation type="submission" date="2019-01" db="EMBL/GenBank/DDBJ databases">
        <title>Cytophagaceae bacterium strain CAR-16.</title>
        <authorList>
            <person name="Chen W.-M."/>
        </authorList>
    </citation>
    <scope>NUCLEOTIDE SEQUENCE [LARGE SCALE GENOMIC DNA]</scope>
    <source>
        <strain evidence="2">LLJ-11</strain>
    </source>
</reference>
<dbReference type="SUPFAM" id="SSF53335">
    <property type="entry name" value="S-adenosyl-L-methionine-dependent methyltransferases"/>
    <property type="match status" value="1"/>
</dbReference>
<gene>
    <name evidence="1" type="ORF">EQG63_09690</name>
</gene>
<organism evidence="1 2">
    <name type="scientific">Flavobacterium amnicola</name>
    <dbReference type="NCBI Taxonomy" id="2506422"/>
    <lineage>
        <taxon>Bacteria</taxon>
        <taxon>Pseudomonadati</taxon>
        <taxon>Bacteroidota</taxon>
        <taxon>Flavobacteriia</taxon>
        <taxon>Flavobacteriales</taxon>
        <taxon>Flavobacteriaceae</taxon>
        <taxon>Flavobacterium</taxon>
    </lineage>
</organism>
<protein>
    <submittedName>
        <fullName evidence="1">Class I SAM-dependent methyltransferase</fullName>
    </submittedName>
</protein>
<dbReference type="Gene3D" id="3.40.50.150">
    <property type="entry name" value="Vaccinia Virus protein VP39"/>
    <property type="match status" value="1"/>
</dbReference>
<dbReference type="OrthoDB" id="9815644at2"/>
<dbReference type="EMBL" id="SBKO01000004">
    <property type="protein sequence ID" value="RXR17745.1"/>
    <property type="molecule type" value="Genomic_DNA"/>
</dbReference>